<proteinExistence type="predicted"/>
<evidence type="ECO:0000313" key="3">
    <source>
        <dbReference type="EMBL" id="GLS02685.1"/>
    </source>
</evidence>
<reference evidence="4" key="1">
    <citation type="journal article" date="2019" name="Int. J. Syst. Evol. Microbiol.">
        <title>The Global Catalogue of Microorganisms (GCM) 10K type strain sequencing project: providing services to taxonomists for standard genome sequencing and annotation.</title>
        <authorList>
            <consortium name="The Broad Institute Genomics Platform"/>
            <consortium name="The Broad Institute Genome Sequencing Center for Infectious Disease"/>
            <person name="Wu L."/>
            <person name="Ma J."/>
        </authorList>
    </citation>
    <scope>NUCLEOTIDE SEQUENCE [LARGE SCALE GENOMIC DNA]</scope>
    <source>
        <strain evidence="4">NBRC 110107</strain>
    </source>
</reference>
<comment type="caution">
    <text evidence="3">The sequence shown here is derived from an EMBL/GenBank/DDBJ whole genome shotgun (WGS) entry which is preliminary data.</text>
</comment>
<dbReference type="InterPro" id="IPR001480">
    <property type="entry name" value="Bulb-type_lectin_dom"/>
</dbReference>
<organism evidence="3 4">
    <name type="scientific">Brevundimonas denitrificans</name>
    <dbReference type="NCBI Taxonomy" id="1443434"/>
    <lineage>
        <taxon>Bacteria</taxon>
        <taxon>Pseudomonadati</taxon>
        <taxon>Pseudomonadota</taxon>
        <taxon>Alphaproteobacteria</taxon>
        <taxon>Caulobacterales</taxon>
        <taxon>Caulobacteraceae</taxon>
        <taxon>Brevundimonas</taxon>
    </lineage>
</organism>
<dbReference type="SUPFAM" id="SSF51110">
    <property type="entry name" value="alpha-D-mannose-specific plant lectins"/>
    <property type="match status" value="1"/>
</dbReference>
<evidence type="ECO:0000313" key="4">
    <source>
        <dbReference type="Proteomes" id="UP001156921"/>
    </source>
</evidence>
<gene>
    <name evidence="3" type="ORF">GCM10007859_27140</name>
</gene>
<name>A0ABQ6BKW7_9CAUL</name>
<dbReference type="EMBL" id="BSOY01000092">
    <property type="protein sequence ID" value="GLS02685.1"/>
    <property type="molecule type" value="Genomic_DNA"/>
</dbReference>
<dbReference type="Proteomes" id="UP001156921">
    <property type="component" value="Unassembled WGS sequence"/>
</dbReference>
<evidence type="ECO:0000259" key="2">
    <source>
        <dbReference type="SMART" id="SM00108"/>
    </source>
</evidence>
<dbReference type="Gene3D" id="2.90.10.10">
    <property type="entry name" value="Bulb-type lectin domain"/>
    <property type="match status" value="1"/>
</dbReference>
<sequence length="183" mass="18648">MQSTLLSAGLLAALAFPTLAQDAQTYLYDANGRLIAATTARPTSGAYAAYTLDDADNRTARNAVATTGPTTAGKLMSGESLVPTQGITNGSYTLTQQVSGDLVVTGPSGVVQHSCTGTGRSLYARMEINGNLVVRDVAGAILWQSNTGAYSGAELFLNSDGTLAVKSGGVTRWSGTVTGGGCF</sequence>
<dbReference type="SMART" id="SM00108">
    <property type="entry name" value="B_lectin"/>
    <property type="match status" value="1"/>
</dbReference>
<feature type="chain" id="PRO_5046142019" description="Bulb-type lectin domain-containing protein" evidence="1">
    <location>
        <begin position="21"/>
        <end position="183"/>
    </location>
</feature>
<dbReference type="RefSeq" id="WP_284223563.1">
    <property type="nucleotide sequence ID" value="NZ_BSOY01000092.1"/>
</dbReference>
<keyword evidence="1" id="KW-0732">Signal</keyword>
<evidence type="ECO:0000256" key="1">
    <source>
        <dbReference type="SAM" id="SignalP"/>
    </source>
</evidence>
<feature type="domain" description="Bulb-type lectin" evidence="2">
    <location>
        <begin position="72"/>
        <end position="179"/>
    </location>
</feature>
<accession>A0ABQ6BKW7</accession>
<keyword evidence="4" id="KW-1185">Reference proteome</keyword>
<dbReference type="InterPro" id="IPR036426">
    <property type="entry name" value="Bulb-type_lectin_dom_sf"/>
</dbReference>
<feature type="signal peptide" evidence="1">
    <location>
        <begin position="1"/>
        <end position="20"/>
    </location>
</feature>
<protein>
    <recommendedName>
        <fullName evidence="2">Bulb-type lectin domain-containing protein</fullName>
    </recommendedName>
</protein>